<dbReference type="KEGG" id="hbs:IPV69_16065"/>
<dbReference type="PANTHER" id="PTHR30486:SF15">
    <property type="entry name" value="TYPE II_IV SECRETION SYSTEM ATPASE"/>
    <property type="match status" value="1"/>
</dbReference>
<dbReference type="InterPro" id="IPR050921">
    <property type="entry name" value="T4SS_GSP_E_ATPase"/>
</dbReference>
<comment type="similarity">
    <text evidence="1">Belongs to the GSP E family.</text>
</comment>
<dbReference type="RefSeq" id="WP_206290705.1">
    <property type="nucleotide sequence ID" value="NZ_CP063458.1"/>
</dbReference>
<protein>
    <submittedName>
        <fullName evidence="3">CpaF family protein</fullName>
    </submittedName>
</protein>
<dbReference type="PANTHER" id="PTHR30486">
    <property type="entry name" value="TWITCHING MOTILITY PROTEIN PILT"/>
    <property type="match status" value="1"/>
</dbReference>
<dbReference type="Proteomes" id="UP000593765">
    <property type="component" value="Chromosome"/>
</dbReference>
<feature type="domain" description="Bacterial type II secretion system protein E" evidence="2">
    <location>
        <begin position="84"/>
        <end position="364"/>
    </location>
</feature>
<dbReference type="GO" id="GO:0016887">
    <property type="term" value="F:ATP hydrolysis activity"/>
    <property type="evidence" value="ECO:0007669"/>
    <property type="project" value="InterPro"/>
</dbReference>
<dbReference type="SUPFAM" id="SSF52540">
    <property type="entry name" value="P-loop containing nucleoside triphosphate hydrolases"/>
    <property type="match status" value="1"/>
</dbReference>
<evidence type="ECO:0000313" key="4">
    <source>
        <dbReference type="Proteomes" id="UP000593765"/>
    </source>
</evidence>
<organism evidence="3 4">
    <name type="scientific">Humisphaera borealis</name>
    <dbReference type="NCBI Taxonomy" id="2807512"/>
    <lineage>
        <taxon>Bacteria</taxon>
        <taxon>Pseudomonadati</taxon>
        <taxon>Planctomycetota</taxon>
        <taxon>Phycisphaerae</taxon>
        <taxon>Tepidisphaerales</taxon>
        <taxon>Tepidisphaeraceae</taxon>
        <taxon>Humisphaera</taxon>
    </lineage>
</organism>
<proteinExistence type="inferred from homology"/>
<evidence type="ECO:0000259" key="2">
    <source>
        <dbReference type="Pfam" id="PF00437"/>
    </source>
</evidence>
<evidence type="ECO:0000313" key="3">
    <source>
        <dbReference type="EMBL" id="QOV87795.1"/>
    </source>
</evidence>
<keyword evidence="4" id="KW-1185">Reference proteome</keyword>
<gene>
    <name evidence="3" type="ORF">IPV69_16065</name>
</gene>
<accession>A0A7M2WQH9</accession>
<name>A0A7M2WQH9_9BACT</name>
<evidence type="ECO:0000256" key="1">
    <source>
        <dbReference type="ARBA" id="ARBA00006611"/>
    </source>
</evidence>
<dbReference type="Pfam" id="PF00437">
    <property type="entry name" value="T2SSE"/>
    <property type="match status" value="1"/>
</dbReference>
<dbReference type="AlphaFoldDB" id="A0A7M2WQH9"/>
<dbReference type="InterPro" id="IPR001482">
    <property type="entry name" value="T2SS/T4SS_dom"/>
</dbReference>
<dbReference type="Gene3D" id="3.40.50.300">
    <property type="entry name" value="P-loop containing nucleotide triphosphate hydrolases"/>
    <property type="match status" value="1"/>
</dbReference>
<dbReference type="Gene3D" id="3.30.450.380">
    <property type="match status" value="1"/>
</dbReference>
<sequence>MIADNAPTADTAIATVPLHEIKRLRFELLAAIQGDLRGGEQLPPAEARPRLEARFVELMPHVAPNLSTDIQQMLIRQALDEVCGFGPIQSLLDDPSVTEVMVNRHDRVYAERAGRSTLTSVKFDDDQHVRRVIDRIIIPIGRHVDTKNPLVDARLPDGSRVNACIPPVAIDGCNVTIRKFPTRRLTIQDLVKYGSISENMARFMEACVVARTNIVVSGGTGSGKTTLLNVLSSFIPTHERIVTIEDAAELQLGQDQVVRLESKKPEIDGSGAVTIRDLVRNALRMRPDRIVVGECRGGETLDMLQAMNTGHDGSLTTLHANTPRDAVSRIETMALMGGIDFPVRVVREQLASAVQLIVQQSRLRDGTRKITHITEIAGMEGERVVMQDLFRFHEEGVDENGKIKGSLRPSGLRPSFQEKLEAHGFDLPAEMYLPNGGGMGHPNQRPGSPEMRAVPAMAGAAGGAGADNGKKKGWW</sequence>
<dbReference type="InterPro" id="IPR027417">
    <property type="entry name" value="P-loop_NTPase"/>
</dbReference>
<reference evidence="3 4" key="1">
    <citation type="submission" date="2020-10" db="EMBL/GenBank/DDBJ databases">
        <title>Wide distribution of Phycisphaera-like planctomycetes from WD2101 soil group in peatlands and genome analysis of the first cultivated representative.</title>
        <authorList>
            <person name="Dedysh S.N."/>
            <person name="Beletsky A.V."/>
            <person name="Ivanova A."/>
            <person name="Kulichevskaya I.S."/>
            <person name="Suzina N.E."/>
            <person name="Philippov D.A."/>
            <person name="Rakitin A.L."/>
            <person name="Mardanov A.V."/>
            <person name="Ravin N.V."/>
        </authorList>
    </citation>
    <scope>NUCLEOTIDE SEQUENCE [LARGE SCALE GENOMIC DNA]</scope>
    <source>
        <strain evidence="3 4">M1803</strain>
    </source>
</reference>
<dbReference type="CDD" id="cd01130">
    <property type="entry name" value="VirB11-like_ATPase"/>
    <property type="match status" value="1"/>
</dbReference>
<dbReference type="EMBL" id="CP063458">
    <property type="protein sequence ID" value="QOV87795.1"/>
    <property type="molecule type" value="Genomic_DNA"/>
</dbReference>